<comment type="similarity">
    <text evidence="1">Belongs to the UxaA family.</text>
</comment>
<dbReference type="GO" id="GO:0016787">
    <property type="term" value="F:hydrolase activity"/>
    <property type="evidence" value="ECO:0007669"/>
    <property type="project" value="UniProtKB-KW"/>
</dbReference>
<evidence type="ECO:0000256" key="1">
    <source>
        <dbReference type="ARBA" id="ARBA00010986"/>
    </source>
</evidence>
<protein>
    <submittedName>
        <fullName evidence="5">Altronate dehydratase</fullName>
    </submittedName>
    <submittedName>
        <fullName evidence="4">Altronate hydrolase</fullName>
    </submittedName>
</protein>
<name>A0AA37I0Z7_SEGBR</name>
<dbReference type="Gene3D" id="2.30.130.110">
    <property type="match status" value="1"/>
</dbReference>
<evidence type="ECO:0000313" key="7">
    <source>
        <dbReference type="Proteomes" id="UP000887043"/>
    </source>
</evidence>
<keyword evidence="6" id="KW-1185">Reference proteome</keyword>
<dbReference type="Proteomes" id="UP000216189">
    <property type="component" value="Unassembled WGS sequence"/>
</dbReference>
<comment type="caution">
    <text evidence="4">The sequence shown here is derived from an EMBL/GenBank/DDBJ whole genome shotgun (WGS) entry which is preliminary data.</text>
</comment>
<dbReference type="RefSeq" id="WP_006282454.1">
    <property type="nucleotide sequence ID" value="NZ_BPTR01000001.1"/>
</dbReference>
<dbReference type="InterPro" id="IPR052172">
    <property type="entry name" value="UxaA_altronate/galactarate_dh"/>
</dbReference>
<dbReference type="EMBL" id="NPJF01000040">
    <property type="protein sequence ID" value="OYP54736.1"/>
    <property type="molecule type" value="Genomic_DNA"/>
</dbReference>
<keyword evidence="4" id="KW-0378">Hydrolase</keyword>
<evidence type="ECO:0000256" key="2">
    <source>
        <dbReference type="ARBA" id="ARBA00023239"/>
    </source>
</evidence>
<dbReference type="SMART" id="SM00858">
    <property type="entry name" value="SAF"/>
    <property type="match status" value="1"/>
</dbReference>
<dbReference type="Proteomes" id="UP000887043">
    <property type="component" value="Unassembled WGS sequence"/>
</dbReference>
<evidence type="ECO:0000313" key="6">
    <source>
        <dbReference type="Proteomes" id="UP000216189"/>
    </source>
</evidence>
<proteinExistence type="inferred from homology"/>
<keyword evidence="2" id="KW-0456">Lyase</keyword>
<dbReference type="Pfam" id="PF04295">
    <property type="entry name" value="GD_AH_second"/>
    <property type="match status" value="1"/>
</dbReference>
<dbReference type="Pfam" id="PF20629">
    <property type="entry name" value="GD_AH_C"/>
    <property type="match status" value="1"/>
</dbReference>
<dbReference type="EMBL" id="BPTR01000001">
    <property type="protein sequence ID" value="GJG27030.1"/>
    <property type="molecule type" value="Genomic_DNA"/>
</dbReference>
<dbReference type="GO" id="GO:0016829">
    <property type="term" value="F:lyase activity"/>
    <property type="evidence" value="ECO:0007669"/>
    <property type="project" value="UniProtKB-KW"/>
</dbReference>
<reference evidence="4" key="2">
    <citation type="submission" date="2021-08" db="EMBL/GenBank/DDBJ databases">
        <title>Prevotella lacticifex sp. nov., isolated from rumen of cow.</title>
        <authorList>
            <person name="Shinkai T."/>
            <person name="Ikeyama N."/>
            <person name="Kumagai M."/>
            <person name="Ohmori H."/>
            <person name="Sakamoto M."/>
            <person name="Ohkuma M."/>
            <person name="Mitsumori M."/>
        </authorList>
    </citation>
    <scope>NUCLEOTIDE SEQUENCE</scope>
    <source>
        <strain evidence="4">DSM 11371</strain>
    </source>
</reference>
<reference evidence="5 6" key="1">
    <citation type="submission" date="2017-08" db="EMBL/GenBank/DDBJ databases">
        <title>Comparative genomics of non-oral Prevotella species.</title>
        <authorList>
            <person name="Accetto T."/>
            <person name="Nograsek B."/>
            <person name="Avgustin G."/>
        </authorList>
    </citation>
    <scope>NUCLEOTIDE SEQUENCE [LARGE SCALE GENOMIC DNA]</scope>
    <source>
        <strain evidence="5 6">TC1-1</strain>
    </source>
</reference>
<accession>A0AA37I0Z7</accession>
<evidence type="ECO:0000313" key="5">
    <source>
        <dbReference type="EMBL" id="OYP54736.1"/>
    </source>
</evidence>
<dbReference type="GO" id="GO:0019698">
    <property type="term" value="P:D-galacturonate catabolic process"/>
    <property type="evidence" value="ECO:0007669"/>
    <property type="project" value="TreeGrafter"/>
</dbReference>
<gene>
    <name evidence="5" type="ORF">CIK91_08625</name>
    <name evidence="4" type="ORF">PRRU23_07300</name>
</gene>
<sequence>MKQSSFIKINPADSVVVCLRPFTKGEEIEVDGKTITLLQDTPAGHKVLINDASEGTDIIKYGYPIGHAKKDLKQGEWVNENNLKTNLAGTLEYTYNPVKEELNIALENRTFKGYVRKNGEVGTRNEIWVVPTVGCVNGIAERIVKKLQEETKSEGIDAIFAWHHNYGCSQLGDDHENTRKILRDICLHPNAGGVLVLSLGCENNQPEDFMATLGDYDKDRVKLVVTQRVEGDEVEECMNVLRDLYAKAKEDKREDVPVSKLRVGLKCGGSDGFSGITANPLVGELSDWIVAQGGTSILTEVPEMFGAETILMNRCKTPELFEKTVSLINNFKEYFLSHGEPVGENPSPGNKAGGISTLEDKALGCTQKCGRAPVSGVLEYAERLQTTGLNLLSAPGNDLVASTALASSGCQIVLFTTGRGTPFGTFVPTMKISTNSNLYNRKPNWIDFNAGALVEGTEMKDLVKQFIDKVIAIASGEPARNEINGYREISIFKNGVTL</sequence>
<feature type="domain" description="SAF" evidence="3">
    <location>
        <begin position="13"/>
        <end position="84"/>
    </location>
</feature>
<organism evidence="4 7">
    <name type="scientific">Segatella bryantii</name>
    <name type="common">Prevotella bryantii</name>
    <dbReference type="NCBI Taxonomy" id="77095"/>
    <lineage>
        <taxon>Bacteria</taxon>
        <taxon>Pseudomonadati</taxon>
        <taxon>Bacteroidota</taxon>
        <taxon>Bacteroidia</taxon>
        <taxon>Bacteroidales</taxon>
        <taxon>Prevotellaceae</taxon>
        <taxon>Segatella</taxon>
    </lineage>
</organism>
<dbReference type="CDD" id="cd11613">
    <property type="entry name" value="SAF_AH_GD"/>
    <property type="match status" value="1"/>
</dbReference>
<dbReference type="AlphaFoldDB" id="A0AA37I0Z7"/>
<dbReference type="InterPro" id="IPR013974">
    <property type="entry name" value="SAF"/>
</dbReference>
<dbReference type="PANTHER" id="PTHR30536:SF5">
    <property type="entry name" value="ALTRONATE DEHYDRATASE"/>
    <property type="match status" value="1"/>
</dbReference>
<dbReference type="InterPro" id="IPR044144">
    <property type="entry name" value="SAF_UxaA/GarD"/>
</dbReference>
<evidence type="ECO:0000259" key="3">
    <source>
        <dbReference type="SMART" id="SM00858"/>
    </source>
</evidence>
<dbReference type="Pfam" id="PF08666">
    <property type="entry name" value="SAF"/>
    <property type="match status" value="1"/>
</dbReference>
<dbReference type="InterPro" id="IPR048332">
    <property type="entry name" value="GD_AH_C"/>
</dbReference>
<evidence type="ECO:0000313" key="4">
    <source>
        <dbReference type="EMBL" id="GJG27030.1"/>
    </source>
</evidence>
<dbReference type="PANTHER" id="PTHR30536">
    <property type="entry name" value="ALTRONATE/GALACTARATE DEHYDRATASE"/>
    <property type="match status" value="1"/>
</dbReference>
<dbReference type="InterPro" id="IPR007392">
    <property type="entry name" value="GD_AH_second"/>
</dbReference>